<name>A0A1Q2SMP2_9GAMM</name>
<keyword evidence="3" id="KW-0032">Aminotransferase</keyword>
<dbReference type="SUPFAM" id="SSF53383">
    <property type="entry name" value="PLP-dependent transferases"/>
    <property type="match status" value="1"/>
</dbReference>
<dbReference type="KEGG" id="ntt:TAO_1036"/>
<dbReference type="Gene3D" id="3.90.1150.10">
    <property type="entry name" value="Aspartate Aminotransferase, domain 1"/>
    <property type="match status" value="1"/>
</dbReference>
<dbReference type="OrthoDB" id="9764293at2"/>
<dbReference type="Gene3D" id="3.40.640.10">
    <property type="entry name" value="Type I PLP-dependent aspartate aminotransferase-like (Major domain)"/>
    <property type="match status" value="1"/>
</dbReference>
<sequence length="384" mass="43412">MNKLSDQNNYHSKFPQKKGLIYLNHAGISPWPHQSADAVKRFADENTTIGAWHYSRWGIKEQQLRKLVCRLINAPSINDIALIKNTSEGLSIIAHGLDWRAGDNIVTSNQEFPSNLIPWQTLSELGVELRKANLMASITPEDSLMSLVDKRTRLLTISSVQYASGLKINLERLGQFCKERQILFCVDAIQSLGALNFNCQAINADFVVAGGHKWMLGPEGIGIFYSCSEAREKLQIHQFGWHMVEDSKNYEHQDWRIAQSARRFECGSLNMIGIIALRESLSLLLNEIGIAEVEKSVLTNTSYLIERIKAESKLQLLSSNAETQRSGIVIFKHHEVNQSALYQYLMDKRVICAYRGGGIRFSPHFYTSIKELNQALELVLKFSG</sequence>
<dbReference type="InterPro" id="IPR015424">
    <property type="entry name" value="PyrdxlP-dep_Trfase"/>
</dbReference>
<dbReference type="InterPro" id="IPR015422">
    <property type="entry name" value="PyrdxlP-dep_Trfase_small"/>
</dbReference>
<feature type="domain" description="Aminotransferase class V" evidence="2">
    <location>
        <begin position="21"/>
        <end position="353"/>
    </location>
</feature>
<dbReference type="EMBL" id="AP014836">
    <property type="protein sequence ID" value="BAW80406.1"/>
    <property type="molecule type" value="Genomic_DNA"/>
</dbReference>
<protein>
    <submittedName>
        <fullName evidence="3">Class V aminotransferase</fullName>
    </submittedName>
</protein>
<dbReference type="Proteomes" id="UP000243679">
    <property type="component" value="Chromosome"/>
</dbReference>
<organism evidence="3 4">
    <name type="scientific">Candidatus Nitrosoglobus terrae</name>
    <dbReference type="NCBI Taxonomy" id="1630141"/>
    <lineage>
        <taxon>Bacteria</taxon>
        <taxon>Pseudomonadati</taxon>
        <taxon>Pseudomonadota</taxon>
        <taxon>Gammaproteobacteria</taxon>
        <taxon>Chromatiales</taxon>
        <taxon>Chromatiaceae</taxon>
        <taxon>Candidatus Nitrosoglobus</taxon>
    </lineage>
</organism>
<proteinExistence type="predicted"/>
<keyword evidence="1" id="KW-0663">Pyridoxal phosphate</keyword>
<gene>
    <name evidence="3" type="ORF">TAO_1036</name>
</gene>
<evidence type="ECO:0000259" key="2">
    <source>
        <dbReference type="Pfam" id="PF00266"/>
    </source>
</evidence>
<keyword evidence="3" id="KW-0808">Transferase</keyword>
<dbReference type="GO" id="GO:0008483">
    <property type="term" value="F:transaminase activity"/>
    <property type="evidence" value="ECO:0007669"/>
    <property type="project" value="UniProtKB-KW"/>
</dbReference>
<dbReference type="PANTHER" id="PTHR43586:SF15">
    <property type="entry name" value="BLR3095 PROTEIN"/>
    <property type="match status" value="1"/>
</dbReference>
<dbReference type="RefSeq" id="WP_096526954.1">
    <property type="nucleotide sequence ID" value="NZ_AP014836.1"/>
</dbReference>
<dbReference type="AlphaFoldDB" id="A0A1Q2SMP2"/>
<dbReference type="InterPro" id="IPR000192">
    <property type="entry name" value="Aminotrans_V_dom"/>
</dbReference>
<evidence type="ECO:0000313" key="4">
    <source>
        <dbReference type="Proteomes" id="UP000243679"/>
    </source>
</evidence>
<keyword evidence="4" id="KW-1185">Reference proteome</keyword>
<dbReference type="Pfam" id="PF00266">
    <property type="entry name" value="Aminotran_5"/>
    <property type="match status" value="1"/>
</dbReference>
<dbReference type="InterPro" id="IPR015421">
    <property type="entry name" value="PyrdxlP-dep_Trfase_major"/>
</dbReference>
<evidence type="ECO:0000313" key="3">
    <source>
        <dbReference type="EMBL" id="BAW80406.1"/>
    </source>
</evidence>
<accession>A0A1Q2SMP2</accession>
<reference evidence="3 4" key="1">
    <citation type="journal article" date="2017" name="ISME J.">
        <title>An acid-tolerant ammonia-oxidizing ?-proteobacterium from soil.</title>
        <authorList>
            <person name="Hayatsu M."/>
            <person name="Tago K."/>
            <person name="Uchiyama I."/>
            <person name="Toyoda A."/>
            <person name="Wang Y."/>
            <person name="Shimomura Y."/>
            <person name="Okubo T."/>
            <person name="Kurisu F."/>
            <person name="Hirono Y."/>
            <person name="Nonaka K."/>
            <person name="Akiyama H."/>
            <person name="Itoh T."/>
            <person name="Takami H."/>
        </authorList>
    </citation>
    <scope>NUCLEOTIDE SEQUENCE [LARGE SCALE GENOMIC DNA]</scope>
    <source>
        <strain evidence="3 4">TAO100</strain>
    </source>
</reference>
<dbReference type="PANTHER" id="PTHR43586">
    <property type="entry name" value="CYSTEINE DESULFURASE"/>
    <property type="match status" value="1"/>
</dbReference>
<evidence type="ECO:0000256" key="1">
    <source>
        <dbReference type="ARBA" id="ARBA00022898"/>
    </source>
</evidence>